<organism evidence="1 2">
    <name type="scientific">Phaseolus coccineus</name>
    <name type="common">Scarlet runner bean</name>
    <name type="synonym">Phaseolus multiflorus</name>
    <dbReference type="NCBI Taxonomy" id="3886"/>
    <lineage>
        <taxon>Eukaryota</taxon>
        <taxon>Viridiplantae</taxon>
        <taxon>Streptophyta</taxon>
        <taxon>Embryophyta</taxon>
        <taxon>Tracheophyta</taxon>
        <taxon>Spermatophyta</taxon>
        <taxon>Magnoliopsida</taxon>
        <taxon>eudicotyledons</taxon>
        <taxon>Gunneridae</taxon>
        <taxon>Pentapetalae</taxon>
        <taxon>rosids</taxon>
        <taxon>fabids</taxon>
        <taxon>Fabales</taxon>
        <taxon>Fabaceae</taxon>
        <taxon>Papilionoideae</taxon>
        <taxon>50 kb inversion clade</taxon>
        <taxon>NPAAA clade</taxon>
        <taxon>indigoferoid/millettioid clade</taxon>
        <taxon>Phaseoleae</taxon>
        <taxon>Phaseolus</taxon>
    </lineage>
</organism>
<evidence type="ECO:0000313" key="1">
    <source>
        <dbReference type="EMBL" id="KAK7376999.1"/>
    </source>
</evidence>
<evidence type="ECO:0000313" key="2">
    <source>
        <dbReference type="Proteomes" id="UP001374584"/>
    </source>
</evidence>
<comment type="caution">
    <text evidence="1">The sequence shown here is derived from an EMBL/GenBank/DDBJ whole genome shotgun (WGS) entry which is preliminary data.</text>
</comment>
<dbReference type="Proteomes" id="UP001374584">
    <property type="component" value="Unassembled WGS sequence"/>
</dbReference>
<proteinExistence type="predicted"/>
<keyword evidence="2" id="KW-1185">Reference proteome</keyword>
<sequence length="70" mass="7835">MLKFSASLSRECIIDVEGFVFDPVSEFPIKPTTQQGQTSLLAFSTGKACKGVHCVVRRVRQYGDDRILEK</sequence>
<name>A0AAN9RMD0_PHACN</name>
<reference evidence="1 2" key="1">
    <citation type="submission" date="2024-01" db="EMBL/GenBank/DDBJ databases">
        <title>The genomes of 5 underutilized Papilionoideae crops provide insights into root nodulation and disease resistanc.</title>
        <authorList>
            <person name="Jiang F."/>
        </authorList>
    </citation>
    <scope>NUCLEOTIDE SEQUENCE [LARGE SCALE GENOMIC DNA]</scope>
    <source>
        <strain evidence="1">JINMINGXINNONG_FW02</strain>
        <tissue evidence="1">Leaves</tissue>
    </source>
</reference>
<accession>A0AAN9RMD0</accession>
<gene>
    <name evidence="1" type="ORF">VNO80_02419</name>
</gene>
<dbReference type="AlphaFoldDB" id="A0AAN9RMD0"/>
<protein>
    <submittedName>
        <fullName evidence="1">Uncharacterized protein</fullName>
    </submittedName>
</protein>
<dbReference type="EMBL" id="JAYMYR010000002">
    <property type="protein sequence ID" value="KAK7376999.1"/>
    <property type="molecule type" value="Genomic_DNA"/>
</dbReference>